<organism evidence="1 2">
    <name type="scientific">Vaccinium darrowii</name>
    <dbReference type="NCBI Taxonomy" id="229202"/>
    <lineage>
        <taxon>Eukaryota</taxon>
        <taxon>Viridiplantae</taxon>
        <taxon>Streptophyta</taxon>
        <taxon>Embryophyta</taxon>
        <taxon>Tracheophyta</taxon>
        <taxon>Spermatophyta</taxon>
        <taxon>Magnoliopsida</taxon>
        <taxon>eudicotyledons</taxon>
        <taxon>Gunneridae</taxon>
        <taxon>Pentapetalae</taxon>
        <taxon>asterids</taxon>
        <taxon>Ericales</taxon>
        <taxon>Ericaceae</taxon>
        <taxon>Vaccinioideae</taxon>
        <taxon>Vaccinieae</taxon>
        <taxon>Vaccinium</taxon>
    </lineage>
</organism>
<dbReference type="Proteomes" id="UP000828048">
    <property type="component" value="Chromosome 2"/>
</dbReference>
<accession>A0ACB7X1H2</accession>
<comment type="caution">
    <text evidence="1">The sequence shown here is derived from an EMBL/GenBank/DDBJ whole genome shotgun (WGS) entry which is preliminary data.</text>
</comment>
<evidence type="ECO:0000313" key="2">
    <source>
        <dbReference type="Proteomes" id="UP000828048"/>
    </source>
</evidence>
<dbReference type="EMBL" id="CM037152">
    <property type="protein sequence ID" value="KAH7834514.1"/>
    <property type="molecule type" value="Genomic_DNA"/>
</dbReference>
<name>A0ACB7X1H2_9ERIC</name>
<gene>
    <name evidence="1" type="ORF">Vadar_016895</name>
</gene>
<evidence type="ECO:0000313" key="1">
    <source>
        <dbReference type="EMBL" id="KAH7834514.1"/>
    </source>
</evidence>
<proteinExistence type="predicted"/>
<reference evidence="1 2" key="1">
    <citation type="journal article" date="2021" name="Hortic Res">
        <title>High-quality reference genome and annotation aids understanding of berry development for evergreen blueberry (Vaccinium darrowii).</title>
        <authorList>
            <person name="Yu J."/>
            <person name="Hulse-Kemp A.M."/>
            <person name="Babiker E."/>
            <person name="Staton M."/>
        </authorList>
    </citation>
    <scope>NUCLEOTIDE SEQUENCE [LARGE SCALE GENOMIC DNA]</scope>
    <source>
        <strain evidence="2">cv. NJ 8807/NJ 8810</strain>
        <tissue evidence="1">Young leaf</tissue>
    </source>
</reference>
<keyword evidence="2" id="KW-1185">Reference proteome</keyword>
<protein>
    <submittedName>
        <fullName evidence="1">Uncharacterized protein</fullName>
    </submittedName>
</protein>
<sequence>MEEIDSNWVKIFQALPAIEYMRLNSFFLKTFAAGNIPERLPSTLNQLKVLVLSNAYDDNLDYVSILSWAFCLLRSAPNLHRLVIRIFNITTIQDHVTEFLQAQDFSDFLLNQLREVEIKGFSGAEPEMQFVKILLSHSTVLEKMVICHEREISDQHGFAMVKGLTRFPRASSKAELVVDVTPRIGESSS</sequence>